<dbReference type="InterPro" id="IPR021858">
    <property type="entry name" value="Fun_TF"/>
</dbReference>
<organism evidence="5 6">
    <name type="scientific">Xylaria flabelliformis</name>
    <dbReference type="NCBI Taxonomy" id="2512241"/>
    <lineage>
        <taxon>Eukaryota</taxon>
        <taxon>Fungi</taxon>
        <taxon>Dikarya</taxon>
        <taxon>Ascomycota</taxon>
        <taxon>Pezizomycotina</taxon>
        <taxon>Sordariomycetes</taxon>
        <taxon>Xylariomycetidae</taxon>
        <taxon>Xylariales</taxon>
        <taxon>Xylariaceae</taxon>
        <taxon>Xylaria</taxon>
    </lineage>
</organism>
<dbReference type="EMBL" id="VFLP01000056">
    <property type="protein sequence ID" value="TRX90384.1"/>
    <property type="molecule type" value="Genomic_DNA"/>
</dbReference>
<comment type="caution">
    <text evidence="5">The sequence shown here is derived from an EMBL/GenBank/DDBJ whole genome shotgun (WGS) entry which is preliminary data.</text>
</comment>
<feature type="domain" description="Zn(2)-C6 fungal-type" evidence="4">
    <location>
        <begin position="23"/>
        <end position="51"/>
    </location>
</feature>
<dbReference type="SUPFAM" id="SSF57701">
    <property type="entry name" value="Zn2/Cys6 DNA-binding domain"/>
    <property type="match status" value="1"/>
</dbReference>
<gene>
    <name evidence="5" type="ORF">FHL15_008749</name>
</gene>
<dbReference type="GO" id="GO:0000981">
    <property type="term" value="F:DNA-binding transcription factor activity, RNA polymerase II-specific"/>
    <property type="evidence" value="ECO:0007669"/>
    <property type="project" value="InterPro"/>
</dbReference>
<evidence type="ECO:0000256" key="3">
    <source>
        <dbReference type="SAM" id="MobiDB-lite"/>
    </source>
</evidence>
<name>A0A553HR04_9PEZI</name>
<dbReference type="PANTHER" id="PTHR37534:SF48">
    <property type="entry name" value="FINGER DOMAIN PROTEIN, PUTATIVE-RELATED"/>
    <property type="match status" value="1"/>
</dbReference>
<dbReference type="GO" id="GO:0045944">
    <property type="term" value="P:positive regulation of transcription by RNA polymerase II"/>
    <property type="evidence" value="ECO:0007669"/>
    <property type="project" value="TreeGrafter"/>
</dbReference>
<dbReference type="GO" id="GO:0008270">
    <property type="term" value="F:zinc ion binding"/>
    <property type="evidence" value="ECO:0007669"/>
    <property type="project" value="InterPro"/>
</dbReference>
<reference evidence="6" key="1">
    <citation type="submission" date="2019-06" db="EMBL/GenBank/DDBJ databases">
        <title>Draft genome sequence of the griseofulvin-producing fungus Xylaria cubensis strain G536.</title>
        <authorList>
            <person name="Mead M.E."/>
            <person name="Raja H.A."/>
            <person name="Steenwyk J.L."/>
            <person name="Knowles S.L."/>
            <person name="Oberlies N.H."/>
            <person name="Rokas A."/>
        </authorList>
    </citation>
    <scope>NUCLEOTIDE SEQUENCE [LARGE SCALE GENOMIC DNA]</scope>
    <source>
        <strain evidence="6">G536</strain>
    </source>
</reference>
<evidence type="ECO:0000313" key="6">
    <source>
        <dbReference type="Proteomes" id="UP000319160"/>
    </source>
</evidence>
<comment type="subcellular location">
    <subcellularLocation>
        <location evidence="1">Nucleus</location>
    </subcellularLocation>
</comment>
<dbReference type="Gene3D" id="4.10.240.10">
    <property type="entry name" value="Zn(2)-C6 fungal-type DNA-binding domain"/>
    <property type="match status" value="1"/>
</dbReference>
<feature type="region of interest" description="Disordered" evidence="3">
    <location>
        <begin position="69"/>
        <end position="90"/>
    </location>
</feature>
<dbReference type="OrthoDB" id="5386330at2759"/>
<sequence>MTQLAEETATTPATAQAEQARRHCWECLRRRLVCDSVRPICNRCRTNGIVCPGYGEQQPLRWVKPGRVTARNRRRARAGDAQGTTTRAGKKVSEETDDVTDVIHVKTAAHRTTSTSRDVSNDDELQSKFSAMTLFSIMQPKLVDSIMRYDIAYNVEMYERCSPLTILQESRFKLPLSKIARYLPTAIRGLFVLFAISYQMHKLPRDAEENVRLQARSAVAFWACQVIRTLNKDIAEESTRATDNTLTGVLMLLLADQQVQPSTRWRFHYSGLLQMARLRGGIEKIWHESPHMHNGVLTWILGEVFANTTTPSHEQLIELTHPKNLDFLQKAWGDGNLHAYVGSICPSELFINIIRINHLRALATCGITTSSIPTASSSSSSSPSSIFEDDLPVYTDAQTLLDRLLDFSPQSWAEATGSPSTKDKWLLVARVHQSAAVLFCILSLQHVLLLPDSIELSRIIRTHYDQLLLDLKEGYQYVNFKNCFFWPLVVAGAAAVRGTTFERAFIADTMSDSVKDMGSSMPLLARKVLMTFWGSGKTGWDNCFDKPYLFVM</sequence>
<evidence type="ECO:0000256" key="1">
    <source>
        <dbReference type="ARBA" id="ARBA00004123"/>
    </source>
</evidence>
<evidence type="ECO:0000259" key="4">
    <source>
        <dbReference type="PROSITE" id="PS50048"/>
    </source>
</evidence>
<evidence type="ECO:0000313" key="5">
    <source>
        <dbReference type="EMBL" id="TRX90384.1"/>
    </source>
</evidence>
<keyword evidence="6" id="KW-1185">Reference proteome</keyword>
<dbReference type="PANTHER" id="PTHR37534">
    <property type="entry name" value="TRANSCRIPTIONAL ACTIVATOR PROTEIN UGA3"/>
    <property type="match status" value="1"/>
</dbReference>
<dbReference type="AlphaFoldDB" id="A0A553HR04"/>
<dbReference type="CDD" id="cd00067">
    <property type="entry name" value="GAL4"/>
    <property type="match status" value="1"/>
</dbReference>
<dbReference type="GO" id="GO:0000976">
    <property type="term" value="F:transcription cis-regulatory region binding"/>
    <property type="evidence" value="ECO:0007669"/>
    <property type="project" value="TreeGrafter"/>
</dbReference>
<evidence type="ECO:0000256" key="2">
    <source>
        <dbReference type="ARBA" id="ARBA00023242"/>
    </source>
</evidence>
<proteinExistence type="predicted"/>
<dbReference type="InterPro" id="IPR036864">
    <property type="entry name" value="Zn2-C6_fun-type_DNA-bd_sf"/>
</dbReference>
<dbReference type="GO" id="GO:0005634">
    <property type="term" value="C:nucleus"/>
    <property type="evidence" value="ECO:0007669"/>
    <property type="project" value="UniProtKB-SubCell"/>
</dbReference>
<dbReference type="Pfam" id="PF00172">
    <property type="entry name" value="Zn_clus"/>
    <property type="match status" value="1"/>
</dbReference>
<accession>A0A553HR04</accession>
<dbReference type="Proteomes" id="UP000319160">
    <property type="component" value="Unassembled WGS sequence"/>
</dbReference>
<dbReference type="Pfam" id="PF11951">
    <property type="entry name" value="Fungal_trans_2"/>
    <property type="match status" value="1"/>
</dbReference>
<dbReference type="InterPro" id="IPR001138">
    <property type="entry name" value="Zn2Cys6_DnaBD"/>
</dbReference>
<keyword evidence="2" id="KW-0539">Nucleus</keyword>
<protein>
    <recommendedName>
        <fullName evidence="4">Zn(2)-C6 fungal-type domain-containing protein</fullName>
    </recommendedName>
</protein>
<dbReference type="PROSITE" id="PS50048">
    <property type="entry name" value="ZN2_CY6_FUNGAL_2"/>
    <property type="match status" value="1"/>
</dbReference>